<organism evidence="1 2">
    <name type="scientific">Clonostachys rosea f. rosea IK726</name>
    <dbReference type="NCBI Taxonomy" id="1349383"/>
    <lineage>
        <taxon>Eukaryota</taxon>
        <taxon>Fungi</taxon>
        <taxon>Dikarya</taxon>
        <taxon>Ascomycota</taxon>
        <taxon>Pezizomycotina</taxon>
        <taxon>Sordariomycetes</taxon>
        <taxon>Hypocreomycetidae</taxon>
        <taxon>Hypocreales</taxon>
        <taxon>Bionectriaceae</taxon>
        <taxon>Clonostachys</taxon>
    </lineage>
</organism>
<comment type="caution">
    <text evidence="1">The sequence shown here is derived from an EMBL/GenBank/DDBJ whole genome shotgun (WGS) entry which is preliminary data.</text>
</comment>
<proteinExistence type="predicted"/>
<evidence type="ECO:0000313" key="1">
    <source>
        <dbReference type="EMBL" id="CAG9952579.1"/>
    </source>
</evidence>
<dbReference type="EMBL" id="CADEHS020000495">
    <property type="protein sequence ID" value="CAG9952579.1"/>
    <property type="molecule type" value="Genomic_DNA"/>
</dbReference>
<protein>
    <submittedName>
        <fullName evidence="1">Uncharacterized protein</fullName>
    </submittedName>
</protein>
<reference evidence="1" key="1">
    <citation type="submission" date="2020-04" db="EMBL/GenBank/DDBJ databases">
        <authorList>
            <person name="Broberg M."/>
        </authorList>
    </citation>
    <scope>NUCLEOTIDE SEQUENCE</scope>
</reference>
<accession>A0ACA9UIW4</accession>
<gene>
    <name evidence="1" type="ORF">CRV2_00017065</name>
</gene>
<sequence length="79" mass="9160">MPKIPSDAIDKYFGLQLGLMKFGQLKLDKIMSSKYIRKLNDPDYRLKKYQQQVRAHQCAAAEDASQSEWYQYAGLEDGQ</sequence>
<evidence type="ECO:0000313" key="2">
    <source>
        <dbReference type="Proteomes" id="UP000836387"/>
    </source>
</evidence>
<keyword evidence="2" id="KW-1185">Reference proteome</keyword>
<name>A0ACA9UIW4_BIOOC</name>
<feature type="non-terminal residue" evidence="1">
    <location>
        <position position="79"/>
    </location>
</feature>
<reference evidence="1" key="2">
    <citation type="submission" date="2021-10" db="EMBL/GenBank/DDBJ databases">
        <authorList>
            <person name="Piombo E."/>
        </authorList>
    </citation>
    <scope>NUCLEOTIDE SEQUENCE</scope>
</reference>
<dbReference type="Proteomes" id="UP000836387">
    <property type="component" value="Unassembled WGS sequence"/>
</dbReference>